<feature type="region of interest" description="Disordered" evidence="8">
    <location>
        <begin position="305"/>
        <end position="367"/>
    </location>
</feature>
<feature type="compositionally biased region" description="Basic and acidic residues" evidence="8">
    <location>
        <begin position="248"/>
        <end position="266"/>
    </location>
</feature>
<keyword evidence="3" id="KW-0235">DNA replication</keyword>
<dbReference type="PANTHER" id="PTHR13454:SF11">
    <property type="entry name" value="PROTEIN MCM10 HOMOLOG"/>
    <property type="match status" value="1"/>
</dbReference>
<evidence type="ECO:0000256" key="4">
    <source>
        <dbReference type="ARBA" id="ARBA00022723"/>
    </source>
</evidence>
<dbReference type="EMBL" id="KV460206">
    <property type="protein sequence ID" value="OBU01464.1"/>
    <property type="molecule type" value="Genomic_DNA"/>
</dbReference>
<dbReference type="GO" id="GO:0008270">
    <property type="term" value="F:zinc ion binding"/>
    <property type="evidence" value="ECO:0007669"/>
    <property type="project" value="UniProtKB-KW"/>
</dbReference>
<keyword evidence="12" id="KW-1185">Reference proteome</keyword>
<evidence type="ECO:0000259" key="10">
    <source>
        <dbReference type="Pfam" id="PF22379"/>
    </source>
</evidence>
<feature type="domain" description="MCM10 OB-fold" evidence="10">
    <location>
        <begin position="380"/>
        <end position="511"/>
    </location>
</feature>
<organism evidence="11 12">
    <name type="scientific">Pseudogymnoascus verrucosus</name>
    <dbReference type="NCBI Taxonomy" id="342668"/>
    <lineage>
        <taxon>Eukaryota</taxon>
        <taxon>Fungi</taxon>
        <taxon>Dikarya</taxon>
        <taxon>Ascomycota</taxon>
        <taxon>Pezizomycotina</taxon>
        <taxon>Leotiomycetes</taxon>
        <taxon>Thelebolales</taxon>
        <taxon>Thelebolaceae</taxon>
        <taxon>Pseudogymnoascus</taxon>
    </lineage>
</organism>
<evidence type="ECO:0000259" key="9">
    <source>
        <dbReference type="Pfam" id="PF09329"/>
    </source>
</evidence>
<evidence type="ECO:0000256" key="7">
    <source>
        <dbReference type="ARBA" id="ARBA00023242"/>
    </source>
</evidence>
<feature type="region of interest" description="Disordered" evidence="8">
    <location>
        <begin position="665"/>
        <end position="735"/>
    </location>
</feature>
<evidence type="ECO:0000256" key="5">
    <source>
        <dbReference type="ARBA" id="ARBA00022771"/>
    </source>
</evidence>
<keyword evidence="7" id="KW-0539">Nucleus</keyword>
<evidence type="ECO:0000256" key="3">
    <source>
        <dbReference type="ARBA" id="ARBA00022705"/>
    </source>
</evidence>
<feature type="region of interest" description="Disordered" evidence="8">
    <location>
        <begin position="216"/>
        <end position="266"/>
    </location>
</feature>
<dbReference type="InterPro" id="IPR015408">
    <property type="entry name" value="Znf_Mcm10/DnaG"/>
</dbReference>
<feature type="compositionally biased region" description="Acidic residues" evidence="8">
    <location>
        <begin position="69"/>
        <end position="81"/>
    </location>
</feature>
<evidence type="ECO:0000256" key="6">
    <source>
        <dbReference type="ARBA" id="ARBA00022833"/>
    </source>
</evidence>
<comment type="similarity">
    <text evidence="2">Belongs to the MCM10 family.</text>
</comment>
<name>A0A2P2SX89_9PEZI</name>
<evidence type="ECO:0000313" key="12">
    <source>
        <dbReference type="Proteomes" id="UP000091956"/>
    </source>
</evidence>
<dbReference type="OrthoDB" id="273123at2759"/>
<sequence length="795" mass="87689">MSQSTADIPHWPPRSPMDALKSTPGGRERLRRLAERTSPSPSPSKRDRQTPSRNRQYGAAALATASADLNDDDDEDEDEETLQLKLQEIQARLKLKKLQKAKAGGGDAIALAIPRSGTVPNLRANSSAAVHGRSNISGLREERQERARSQASIHVPVSPVRKLQAPEPTRSPSRVLLGIDKGLRGCDVSLKRPPPSLRKPTDALMENVKRAGGYLQRSKSPMANQDPFAPVPSTSQSQSRPATSFSERMAKVRDQETTQKETDARLKRLRSRAFDIDARQMEDFKSAAVPLPEVRPQVPEFSRDQVLSGLQGPGGGTLHKSKSTSYLNSTSRNVSGSTASTLAHSTDSQPSSQLGPKSSASSIQSIPGGSQTDLVEFESFSSLHLSKRIIPHNVLSRTLAGKKIFTLPDLLRDVKAPDFRLPEIEEDIVVLAILASKSDPKPQKNGATKGQKFMIQCLCDLKWEVDLFLFDTGFQKYWKLTTGTVVAILNPTIMKPVKTDTGRFSLVINSSDDTILEIGTARDLGYCKSIKKDGNACSTWVDKRRTEYCEYHVNETLKRTKASRMEVSTMDFDSKAGKRGGRRNNEIYNHAERRSELLKKNQNQGVAYDRGTQSTMYVHRGDVRFEGEAGEKMQKAQRMRQRLAEKEKERDLQKQLADLGGGLGAEYMRVGSGSQQSQRQESEADLWQPEARPDAKQLGLLGGKASDMSLGPVKRKRTGTDSTSSSAPAMGWGGHLTKELGRMKDGERLQPVKKKTRFVTAKGIREAGRESFGGDAAKVLFDDNDDDDDDLEIIK</sequence>
<evidence type="ECO:0000256" key="1">
    <source>
        <dbReference type="ARBA" id="ARBA00004123"/>
    </source>
</evidence>
<feature type="region of interest" description="Disordered" evidence="8">
    <location>
        <begin position="1"/>
        <end position="82"/>
    </location>
</feature>
<evidence type="ECO:0000256" key="2">
    <source>
        <dbReference type="ARBA" id="ARBA00009679"/>
    </source>
</evidence>
<dbReference type="AlphaFoldDB" id="A0A2P2SX89"/>
<evidence type="ECO:0000256" key="8">
    <source>
        <dbReference type="SAM" id="MobiDB-lite"/>
    </source>
</evidence>
<dbReference type="InterPro" id="IPR055065">
    <property type="entry name" value="OB_MCM10"/>
</dbReference>
<accession>A0A2P2SX89</accession>
<reference evidence="11 12" key="1">
    <citation type="submission" date="2016-03" db="EMBL/GenBank/DDBJ databases">
        <title>Comparative genomics of Pseudogymnoascus destructans, the fungus causing white-nose syndrome of bats.</title>
        <authorList>
            <person name="Palmer J.M."/>
            <person name="Drees K.P."/>
            <person name="Foster J.T."/>
            <person name="Lindner D.L."/>
        </authorList>
    </citation>
    <scope>NUCLEOTIDE SEQUENCE [LARGE SCALE GENOMIC DNA]</scope>
    <source>
        <strain evidence="11 12">UAMH 10579</strain>
    </source>
</reference>
<dbReference type="RefSeq" id="XP_018135196.1">
    <property type="nucleotide sequence ID" value="XM_018269979.2"/>
</dbReference>
<feature type="compositionally biased region" description="Basic and acidic residues" evidence="8">
    <location>
        <begin position="624"/>
        <end position="634"/>
    </location>
</feature>
<dbReference type="Proteomes" id="UP000091956">
    <property type="component" value="Unassembled WGS sequence"/>
</dbReference>
<keyword evidence="5" id="KW-0863">Zinc-finger</keyword>
<dbReference type="Pfam" id="PF09329">
    <property type="entry name" value="zf-primase"/>
    <property type="match status" value="1"/>
</dbReference>
<gene>
    <name evidence="11" type="ORF">VE01_00448</name>
</gene>
<feature type="compositionally biased region" description="Low complexity" evidence="8">
    <location>
        <begin position="59"/>
        <end position="68"/>
    </location>
</feature>
<dbReference type="GeneID" id="28833834"/>
<proteinExistence type="inferred from homology"/>
<feature type="domain" description="Zinc finger Mcm10/DnaG-type" evidence="9">
    <location>
        <begin position="519"/>
        <end position="564"/>
    </location>
</feature>
<dbReference type="GO" id="GO:0006270">
    <property type="term" value="P:DNA replication initiation"/>
    <property type="evidence" value="ECO:0007669"/>
    <property type="project" value="InterPro"/>
</dbReference>
<dbReference type="STRING" id="342668.A0A2P2SX89"/>
<dbReference type="InterPro" id="IPR012340">
    <property type="entry name" value="NA-bd_OB-fold"/>
</dbReference>
<feature type="compositionally biased region" description="Basic and acidic residues" evidence="8">
    <location>
        <begin position="26"/>
        <end position="35"/>
    </location>
</feature>
<comment type="subcellular location">
    <subcellularLocation>
        <location evidence="1">Nucleus</location>
    </subcellularLocation>
</comment>
<keyword evidence="6" id="KW-0862">Zinc</keyword>
<reference evidence="12" key="2">
    <citation type="journal article" date="2018" name="Nat. Commun.">
        <title>Extreme sensitivity to ultraviolet light in the fungal pathogen causing white-nose syndrome of bats.</title>
        <authorList>
            <person name="Palmer J.M."/>
            <person name="Drees K.P."/>
            <person name="Foster J.T."/>
            <person name="Lindner D.L."/>
        </authorList>
    </citation>
    <scope>NUCLEOTIDE SEQUENCE [LARGE SCALE GENOMIC DNA]</scope>
    <source>
        <strain evidence="12">UAMH 10579</strain>
    </source>
</reference>
<keyword evidence="4" id="KW-0479">Metal-binding</keyword>
<dbReference type="InterPro" id="IPR040184">
    <property type="entry name" value="Mcm10"/>
</dbReference>
<dbReference type="GO" id="GO:0003697">
    <property type="term" value="F:single-stranded DNA binding"/>
    <property type="evidence" value="ECO:0007669"/>
    <property type="project" value="InterPro"/>
</dbReference>
<dbReference type="PANTHER" id="PTHR13454">
    <property type="entry name" value="PROTEIN MCM10 HOMOLOG"/>
    <property type="match status" value="1"/>
</dbReference>
<protein>
    <submittedName>
        <fullName evidence="11">Uncharacterized protein</fullName>
    </submittedName>
</protein>
<dbReference type="FunFam" id="2.40.50.140:FF:000174">
    <property type="entry name" value="DNA replication licensing factor mcm10"/>
    <property type="match status" value="1"/>
</dbReference>
<dbReference type="Gene3D" id="2.40.50.140">
    <property type="entry name" value="Nucleic acid-binding proteins"/>
    <property type="match status" value="1"/>
</dbReference>
<feature type="compositionally biased region" description="Basic and acidic residues" evidence="8">
    <location>
        <begin position="642"/>
        <end position="652"/>
    </location>
</feature>
<feature type="compositionally biased region" description="Polar residues" evidence="8">
    <location>
        <begin position="232"/>
        <end position="246"/>
    </location>
</feature>
<feature type="compositionally biased region" description="Polar residues" evidence="8">
    <location>
        <begin position="323"/>
        <end position="367"/>
    </location>
</feature>
<dbReference type="Pfam" id="PF22379">
    <property type="entry name" value="OB_MCM10"/>
    <property type="match status" value="1"/>
</dbReference>
<feature type="region of interest" description="Disordered" evidence="8">
    <location>
        <begin position="624"/>
        <end position="652"/>
    </location>
</feature>
<dbReference type="GO" id="GO:0043596">
    <property type="term" value="C:nuclear replication fork"/>
    <property type="evidence" value="ECO:0007669"/>
    <property type="project" value="TreeGrafter"/>
</dbReference>
<evidence type="ECO:0000313" key="11">
    <source>
        <dbReference type="EMBL" id="OBU01464.1"/>
    </source>
</evidence>
<dbReference type="GO" id="GO:0003688">
    <property type="term" value="F:DNA replication origin binding"/>
    <property type="evidence" value="ECO:0007669"/>
    <property type="project" value="TreeGrafter"/>
</dbReference>